<gene>
    <name evidence="2" type="ORF">B1806_05820</name>
</gene>
<reference evidence="2 3" key="1">
    <citation type="submission" date="2017-02" db="EMBL/GenBank/DDBJ databases">
        <title>Whole genome sequencing of Metallibacterium scheffleri DSM 24874 (T).</title>
        <authorList>
            <person name="Kumar S."/>
            <person name="Patil P."/>
            <person name="Patil P.B."/>
        </authorList>
    </citation>
    <scope>NUCLEOTIDE SEQUENCE [LARGE SCALE GENOMIC DNA]</scope>
    <source>
        <strain evidence="2 3">DSM 24874</strain>
    </source>
</reference>
<feature type="transmembrane region" description="Helical" evidence="1">
    <location>
        <begin position="79"/>
        <end position="99"/>
    </location>
</feature>
<evidence type="ECO:0000313" key="2">
    <source>
        <dbReference type="EMBL" id="THD11046.1"/>
    </source>
</evidence>
<keyword evidence="3" id="KW-1185">Reference proteome</keyword>
<proteinExistence type="predicted"/>
<comment type="caution">
    <text evidence="2">The sequence shown here is derived from an EMBL/GenBank/DDBJ whole genome shotgun (WGS) entry which is preliminary data.</text>
</comment>
<dbReference type="EMBL" id="MWQO01000017">
    <property type="protein sequence ID" value="THD11046.1"/>
    <property type="molecule type" value="Genomic_DNA"/>
</dbReference>
<feature type="transmembrane region" description="Helical" evidence="1">
    <location>
        <begin position="52"/>
        <end position="73"/>
    </location>
</feature>
<evidence type="ECO:0000313" key="3">
    <source>
        <dbReference type="Proteomes" id="UP000307749"/>
    </source>
</evidence>
<protein>
    <submittedName>
        <fullName evidence="2">Uncharacterized protein</fullName>
    </submittedName>
</protein>
<sequence>MAMAAIAVCALGAHVVGLDLAALLILIVPAAIMLMPARTVADVVFTARRGGLLAAMLLGAIRSAAEAGAALMAGAVLRALAPVLELVAAVFCCGTSAIVSLHRAAISAQDAGAQTRAQLGTIAATLADRVLPAPRAAALFRAA</sequence>
<dbReference type="Proteomes" id="UP000307749">
    <property type="component" value="Unassembled WGS sequence"/>
</dbReference>
<dbReference type="AlphaFoldDB" id="A0A4S3KQ79"/>
<keyword evidence="1" id="KW-0472">Membrane</keyword>
<accession>A0A4S3KQ79</accession>
<evidence type="ECO:0000256" key="1">
    <source>
        <dbReference type="SAM" id="Phobius"/>
    </source>
</evidence>
<keyword evidence="1" id="KW-0812">Transmembrane</keyword>
<keyword evidence="1" id="KW-1133">Transmembrane helix</keyword>
<name>A0A4S3KQ79_9GAMM</name>
<organism evidence="2 3">
    <name type="scientific">Metallibacterium scheffleri</name>
    <dbReference type="NCBI Taxonomy" id="993689"/>
    <lineage>
        <taxon>Bacteria</taxon>
        <taxon>Pseudomonadati</taxon>
        <taxon>Pseudomonadota</taxon>
        <taxon>Gammaproteobacteria</taxon>
        <taxon>Lysobacterales</taxon>
        <taxon>Rhodanobacteraceae</taxon>
        <taxon>Metallibacterium</taxon>
    </lineage>
</organism>
<dbReference type="STRING" id="993689.GCA_002077135_02068"/>